<dbReference type="EMBL" id="BARS01055268">
    <property type="protein sequence ID" value="GAG44079.1"/>
    <property type="molecule type" value="Genomic_DNA"/>
</dbReference>
<proteinExistence type="predicted"/>
<dbReference type="AlphaFoldDB" id="X0XLM6"/>
<name>X0XLM6_9ZZZZ</name>
<evidence type="ECO:0000313" key="1">
    <source>
        <dbReference type="EMBL" id="GAG44079.1"/>
    </source>
</evidence>
<feature type="non-terminal residue" evidence="1">
    <location>
        <position position="1"/>
    </location>
</feature>
<organism evidence="1">
    <name type="scientific">marine sediment metagenome</name>
    <dbReference type="NCBI Taxonomy" id="412755"/>
    <lineage>
        <taxon>unclassified sequences</taxon>
        <taxon>metagenomes</taxon>
        <taxon>ecological metagenomes</taxon>
    </lineage>
</organism>
<comment type="caution">
    <text evidence="1">The sequence shown here is derived from an EMBL/GenBank/DDBJ whole genome shotgun (WGS) entry which is preliminary data.</text>
</comment>
<dbReference type="SUPFAM" id="SSF53187">
    <property type="entry name" value="Zn-dependent exopeptidases"/>
    <property type="match status" value="1"/>
</dbReference>
<accession>X0XLM6</accession>
<evidence type="ECO:0008006" key="2">
    <source>
        <dbReference type="Google" id="ProtNLM"/>
    </source>
</evidence>
<sequence>YPMSLGIPAVTVPQGGRGRHMHTLDERINIAGRERALKAALLLVVRLAGLA</sequence>
<reference evidence="1" key="1">
    <citation type="journal article" date="2014" name="Front. Microbiol.">
        <title>High frequency of phylogenetically diverse reductive dehalogenase-homologous genes in deep subseafloor sedimentary metagenomes.</title>
        <authorList>
            <person name="Kawai M."/>
            <person name="Futagami T."/>
            <person name="Toyoda A."/>
            <person name="Takaki Y."/>
            <person name="Nishi S."/>
            <person name="Hori S."/>
            <person name="Arai W."/>
            <person name="Tsubouchi T."/>
            <person name="Morono Y."/>
            <person name="Uchiyama I."/>
            <person name="Ito T."/>
            <person name="Fujiyama A."/>
            <person name="Inagaki F."/>
            <person name="Takami H."/>
        </authorList>
    </citation>
    <scope>NUCLEOTIDE SEQUENCE</scope>
    <source>
        <strain evidence="1">Expedition CK06-06</strain>
    </source>
</reference>
<protein>
    <recommendedName>
        <fullName evidence="2">Peptidase M20 dimerisation domain-containing protein</fullName>
    </recommendedName>
</protein>
<gene>
    <name evidence="1" type="ORF">S01H1_81640</name>
</gene>